<keyword evidence="3" id="KW-0723">Serine/threonine-protein kinase</keyword>
<gene>
    <name evidence="17" type="ORF">CIPAW_16G055500</name>
</gene>
<comment type="caution">
    <text evidence="17">The sequence shown here is derived from an EMBL/GenBank/DDBJ whole genome shotgun (WGS) entry which is preliminary data.</text>
</comment>
<feature type="region of interest" description="Disordered" evidence="14">
    <location>
        <begin position="117"/>
        <end position="149"/>
    </location>
</feature>
<feature type="compositionally biased region" description="Basic and acidic residues" evidence="14">
    <location>
        <begin position="130"/>
        <end position="147"/>
    </location>
</feature>
<dbReference type="InterPro" id="IPR050236">
    <property type="entry name" value="Ser_Thr_kinase_AGC"/>
</dbReference>
<dbReference type="InterPro" id="IPR000961">
    <property type="entry name" value="AGC-kinase_C"/>
</dbReference>
<feature type="compositionally biased region" description="Polar residues" evidence="14">
    <location>
        <begin position="1039"/>
        <end position="1056"/>
    </location>
</feature>
<dbReference type="FunFam" id="3.30.200.20:FF:000147">
    <property type="entry name" value="probable serine/threonine protein kinase IREH1"/>
    <property type="match status" value="1"/>
</dbReference>
<evidence type="ECO:0000256" key="1">
    <source>
        <dbReference type="ARBA" id="ARBA00009903"/>
    </source>
</evidence>
<dbReference type="Pfam" id="PF26031">
    <property type="entry name" value="IREH1"/>
    <property type="match status" value="1"/>
</dbReference>
<evidence type="ECO:0000256" key="10">
    <source>
        <dbReference type="ARBA" id="ARBA00022833"/>
    </source>
</evidence>
<proteinExistence type="inferred from homology"/>
<dbReference type="InterPro" id="IPR000719">
    <property type="entry name" value="Prot_kinase_dom"/>
</dbReference>
<keyword evidence="18" id="KW-1185">Reference proteome</keyword>
<evidence type="ECO:0000256" key="13">
    <source>
        <dbReference type="ARBA" id="ARBA00048679"/>
    </source>
</evidence>
<evidence type="ECO:0000256" key="3">
    <source>
        <dbReference type="ARBA" id="ARBA00022527"/>
    </source>
</evidence>
<keyword evidence="6" id="KW-0479">Metal-binding</keyword>
<dbReference type="SMART" id="SM00220">
    <property type="entry name" value="S_TKc"/>
    <property type="match status" value="1"/>
</dbReference>
<evidence type="ECO:0000256" key="8">
    <source>
        <dbReference type="ARBA" id="ARBA00022771"/>
    </source>
</evidence>
<feature type="compositionally biased region" description="Basic residues" evidence="14">
    <location>
        <begin position="60"/>
        <end position="70"/>
    </location>
</feature>
<feature type="region of interest" description="Disordered" evidence="14">
    <location>
        <begin position="1"/>
        <end position="83"/>
    </location>
</feature>
<dbReference type="CDD" id="cd05579">
    <property type="entry name" value="STKc_MAST_like"/>
    <property type="match status" value="1"/>
</dbReference>
<evidence type="ECO:0000313" key="18">
    <source>
        <dbReference type="Proteomes" id="UP000811609"/>
    </source>
</evidence>
<comment type="similarity">
    <text evidence="1">Belongs to the protein kinase superfamily. AGC Ser/Thr protein kinase family.</text>
</comment>
<comment type="catalytic activity">
    <reaction evidence="13">
        <text>L-seryl-[protein] + ATP = O-phospho-L-seryl-[protein] + ADP + H(+)</text>
        <dbReference type="Rhea" id="RHEA:17989"/>
        <dbReference type="Rhea" id="RHEA-COMP:9863"/>
        <dbReference type="Rhea" id="RHEA-COMP:11604"/>
        <dbReference type="ChEBI" id="CHEBI:15378"/>
        <dbReference type="ChEBI" id="CHEBI:29999"/>
        <dbReference type="ChEBI" id="CHEBI:30616"/>
        <dbReference type="ChEBI" id="CHEBI:83421"/>
        <dbReference type="ChEBI" id="CHEBI:456216"/>
        <dbReference type="EC" id="2.7.11.1"/>
    </reaction>
</comment>
<dbReference type="PROSITE" id="PS50011">
    <property type="entry name" value="PROTEIN_KINASE_DOM"/>
    <property type="match status" value="1"/>
</dbReference>
<evidence type="ECO:0000256" key="5">
    <source>
        <dbReference type="ARBA" id="ARBA00022679"/>
    </source>
</evidence>
<dbReference type="EMBL" id="CM031824">
    <property type="protein sequence ID" value="KAG6624854.1"/>
    <property type="molecule type" value="Genomic_DNA"/>
</dbReference>
<dbReference type="InterPro" id="IPR058783">
    <property type="entry name" value="IREH1/IRE-like_N"/>
</dbReference>
<accession>A0A8T1N233</accession>
<dbReference type="AlphaFoldDB" id="A0A8T1N233"/>
<evidence type="ECO:0000256" key="12">
    <source>
        <dbReference type="ARBA" id="ARBA00047899"/>
    </source>
</evidence>
<dbReference type="EMBL" id="CM031824">
    <property type="protein sequence ID" value="KAG6624859.1"/>
    <property type="molecule type" value="Genomic_DNA"/>
</dbReference>
<dbReference type="PROSITE" id="PS51285">
    <property type="entry name" value="AGC_KINASE_CTER"/>
    <property type="match status" value="1"/>
</dbReference>
<dbReference type="EC" id="2.7.11.1" evidence="2"/>
<feature type="region of interest" description="Disordered" evidence="14">
    <location>
        <begin position="1029"/>
        <end position="1056"/>
    </location>
</feature>
<dbReference type="GO" id="GO:0035556">
    <property type="term" value="P:intracellular signal transduction"/>
    <property type="evidence" value="ECO:0007669"/>
    <property type="project" value="TreeGrafter"/>
</dbReference>
<organism evidence="17 18">
    <name type="scientific">Carya illinoinensis</name>
    <name type="common">Pecan</name>
    <dbReference type="NCBI Taxonomy" id="32201"/>
    <lineage>
        <taxon>Eukaryota</taxon>
        <taxon>Viridiplantae</taxon>
        <taxon>Streptophyta</taxon>
        <taxon>Embryophyta</taxon>
        <taxon>Tracheophyta</taxon>
        <taxon>Spermatophyta</taxon>
        <taxon>Magnoliopsida</taxon>
        <taxon>eudicotyledons</taxon>
        <taxon>Gunneridae</taxon>
        <taxon>Pentapetalae</taxon>
        <taxon>rosids</taxon>
        <taxon>fabids</taxon>
        <taxon>Fagales</taxon>
        <taxon>Juglandaceae</taxon>
        <taxon>Carya</taxon>
    </lineage>
</organism>
<keyword evidence="7" id="KW-0547">Nucleotide-binding</keyword>
<keyword evidence="11" id="KW-0067">ATP-binding</keyword>
<evidence type="ECO:0000259" key="15">
    <source>
        <dbReference type="PROSITE" id="PS50011"/>
    </source>
</evidence>
<comment type="catalytic activity">
    <reaction evidence="12">
        <text>L-threonyl-[protein] + ATP = O-phospho-L-threonyl-[protein] + ADP + H(+)</text>
        <dbReference type="Rhea" id="RHEA:46608"/>
        <dbReference type="Rhea" id="RHEA-COMP:11060"/>
        <dbReference type="Rhea" id="RHEA-COMP:11605"/>
        <dbReference type="ChEBI" id="CHEBI:15378"/>
        <dbReference type="ChEBI" id="CHEBI:30013"/>
        <dbReference type="ChEBI" id="CHEBI:30616"/>
        <dbReference type="ChEBI" id="CHEBI:61977"/>
        <dbReference type="ChEBI" id="CHEBI:456216"/>
        <dbReference type="EC" id="2.7.11.1"/>
    </reaction>
</comment>
<keyword evidence="4" id="KW-0597">Phosphoprotein</keyword>
<keyword evidence="5" id="KW-0808">Transferase</keyword>
<feature type="region of interest" description="Disordered" evidence="14">
    <location>
        <begin position="872"/>
        <end position="896"/>
    </location>
</feature>
<keyword evidence="10" id="KW-0862">Zinc</keyword>
<dbReference type="PROSITE" id="PS00108">
    <property type="entry name" value="PROTEIN_KINASE_ST"/>
    <property type="match status" value="1"/>
</dbReference>
<keyword evidence="9" id="KW-0418">Kinase</keyword>
<dbReference type="GO" id="GO:0004674">
    <property type="term" value="F:protein serine/threonine kinase activity"/>
    <property type="evidence" value="ECO:0007669"/>
    <property type="project" value="UniProtKB-KW"/>
</dbReference>
<dbReference type="Proteomes" id="UP000811609">
    <property type="component" value="Chromosome 16"/>
</dbReference>
<dbReference type="Pfam" id="PF00069">
    <property type="entry name" value="Pkinase"/>
    <property type="match status" value="1"/>
</dbReference>
<evidence type="ECO:0000256" key="9">
    <source>
        <dbReference type="ARBA" id="ARBA00022777"/>
    </source>
</evidence>
<dbReference type="PANTHER" id="PTHR24356:SF354">
    <property type="entry name" value="SERINE_THREONINE PROTEIN KINASE IRE4-RELATED"/>
    <property type="match status" value="1"/>
</dbReference>
<dbReference type="GO" id="GO:0008270">
    <property type="term" value="F:zinc ion binding"/>
    <property type="evidence" value="ECO:0007669"/>
    <property type="project" value="UniProtKB-KW"/>
</dbReference>
<protein>
    <recommendedName>
        <fullName evidence="2">non-specific serine/threonine protein kinase</fullName>
        <ecNumber evidence="2">2.7.11.1</ecNumber>
    </recommendedName>
</protein>
<feature type="domain" description="AGC-kinase C-terminal" evidence="16">
    <location>
        <begin position="997"/>
        <end position="1092"/>
    </location>
</feature>
<dbReference type="GO" id="GO:0005524">
    <property type="term" value="F:ATP binding"/>
    <property type="evidence" value="ECO:0007669"/>
    <property type="project" value="UniProtKB-KW"/>
</dbReference>
<keyword evidence="8" id="KW-0863">Zinc-finger</keyword>
<evidence type="ECO:0000256" key="2">
    <source>
        <dbReference type="ARBA" id="ARBA00012513"/>
    </source>
</evidence>
<evidence type="ECO:0000313" key="17">
    <source>
        <dbReference type="EMBL" id="KAG6624859.1"/>
    </source>
</evidence>
<reference evidence="17" key="1">
    <citation type="submission" date="2020-12" db="EMBL/GenBank/DDBJ databases">
        <title>WGS assembly of Carya illinoinensis cv. Pawnee.</title>
        <authorList>
            <person name="Platts A."/>
            <person name="Shu S."/>
            <person name="Wright S."/>
            <person name="Barry K."/>
            <person name="Edger P."/>
            <person name="Pires J.C."/>
            <person name="Schmutz J."/>
        </authorList>
    </citation>
    <scope>NUCLEOTIDE SEQUENCE</scope>
    <source>
        <tissue evidence="17">Leaf</tissue>
    </source>
</reference>
<name>A0A8T1N233_CARIL</name>
<evidence type="ECO:0000259" key="16">
    <source>
        <dbReference type="PROSITE" id="PS51285"/>
    </source>
</evidence>
<evidence type="ECO:0000256" key="6">
    <source>
        <dbReference type="ARBA" id="ARBA00022723"/>
    </source>
</evidence>
<dbReference type="FunFam" id="1.10.510.10:FF:000446">
    <property type="entry name" value="Microtubule associated serine/threonine kinase 2"/>
    <property type="match status" value="1"/>
</dbReference>
<dbReference type="PANTHER" id="PTHR24356">
    <property type="entry name" value="SERINE/THREONINE-PROTEIN KINASE"/>
    <property type="match status" value="1"/>
</dbReference>
<dbReference type="InterPro" id="IPR008271">
    <property type="entry name" value="Ser/Thr_kinase_AS"/>
</dbReference>
<evidence type="ECO:0000256" key="11">
    <source>
        <dbReference type="ARBA" id="ARBA00022840"/>
    </source>
</evidence>
<evidence type="ECO:0000256" key="14">
    <source>
        <dbReference type="SAM" id="MobiDB-lite"/>
    </source>
</evidence>
<sequence>MDGISGTRGEGESSSEVSIIPSGLNRIKTRRVSSNDQTSSKLDESTESPSFGVAWSTLKQKQKTMAHGRGKANGSSKKGHHKGKKITRWFKSYLGKDSTQPFSNVPPNIEGWNSKTKTLDENGPIQSKVSNERSHLDGKHSSRERARYGKVSKGLKSFSHELGPKGGIQPTQPRAHSFSNLEELLGSLHSRFDAAKEVVNVELASFSGDVLDVFDKIDSSLEGETMAEDLLLLARTCMEMNPCEFRVKCETIVQELTEKRHQCQTGMLKWLVTRMLFILTRCTRLLQFQKDREPIDEKSLHKLKKCLESIPAIETSWVPNPQIADCGSHYALNQKDVVKHELHRESKLCSVPEASCCNSLEPDDESDSISKKDVMVSQQKLAVQTAKTDFLSPEQQFHQIDSSFGKFRNNCSSGSFHEQEESTDGSEAVLCRICEEMVPTSHLESHSYICAYADKCDLIYLDVDERLIKLAEILEQIIESRNKSFHSSDGSPESSRTKTTNLAIASEAYSPKICEWRNKGVEGMFEDIHEMDTAYIDDSHSASMNLKGLLGLKLGNHGTSSSTGSMTSVSSTNTPRACHFDSWWLEHNNPSALEDVQQMIDLADIARCVAGTDLSKEGSYEFLLACTHDLQDVLRDSKLKALVIDTFGGRIEKLLGEKYIIACELIDMRSPKSDIKNKESSRQLFDNASQSTVETTALHFVHKERISIDDFEIIKPISRGAFGKVFLARKRTTGDFFAIKVLKKLDMIRKNDIERILAERNILITVRNPFVVRFFYSFTCRDNLYLVMEYLNGGDLYSLLRNVGCLEEDVARIYVAELVLALEYLHSLGIVHRDLKPDNILIAHDGHIKLTDFGLSKIGLINSTMELSGPQTIGAASPDVHNPHAQQTEERSRHSAVGTPDYLAPEILLGTEHGYAADWWSVGIILFELITGIPPFTAERPEKIFDNILNRKVPWPSVPSDMTYEAQDLINRFLIHNPEQRLGANGSVEVKADPFFRGVNWDNLALQKAAFVPQPDSADDTSYFISRHRPISPGLPDDQNCSNSDSDTQESDSNSLAEMDECGDLAEFEDSPIGLSLINFSFKYRSPSHIASHHPSVFQKRENNWLGFALIAWCCP</sequence>
<evidence type="ECO:0000256" key="7">
    <source>
        <dbReference type="ARBA" id="ARBA00022741"/>
    </source>
</evidence>
<feature type="domain" description="Protein kinase" evidence="15">
    <location>
        <begin position="711"/>
        <end position="996"/>
    </location>
</feature>
<evidence type="ECO:0000256" key="4">
    <source>
        <dbReference type="ARBA" id="ARBA00022553"/>
    </source>
</evidence>
<feature type="compositionally biased region" description="Low complexity" evidence="14">
    <location>
        <begin position="1"/>
        <end position="23"/>
    </location>
</feature>